<feature type="region of interest" description="Disordered" evidence="1">
    <location>
        <begin position="134"/>
        <end position="327"/>
    </location>
</feature>
<feature type="compositionally biased region" description="Basic and acidic residues" evidence="1">
    <location>
        <begin position="64"/>
        <end position="119"/>
    </location>
</feature>
<feature type="compositionally biased region" description="Polar residues" evidence="1">
    <location>
        <begin position="623"/>
        <end position="655"/>
    </location>
</feature>
<proteinExistence type="predicted"/>
<feature type="compositionally biased region" description="Low complexity" evidence="1">
    <location>
        <begin position="660"/>
        <end position="681"/>
    </location>
</feature>
<feature type="compositionally biased region" description="Basic and acidic residues" evidence="1">
    <location>
        <begin position="413"/>
        <end position="428"/>
    </location>
</feature>
<feature type="compositionally biased region" description="Basic and acidic residues" evidence="1">
    <location>
        <begin position="565"/>
        <end position="605"/>
    </location>
</feature>
<feature type="region of interest" description="Disordered" evidence="1">
    <location>
        <begin position="340"/>
        <end position="471"/>
    </location>
</feature>
<evidence type="ECO:0000313" key="3">
    <source>
        <dbReference type="Proteomes" id="UP001281761"/>
    </source>
</evidence>
<feature type="compositionally biased region" description="Basic and acidic residues" evidence="1">
    <location>
        <begin position="520"/>
        <end position="550"/>
    </location>
</feature>
<feature type="compositionally biased region" description="Basic and acidic residues" evidence="1">
    <location>
        <begin position="266"/>
        <end position="296"/>
    </location>
</feature>
<dbReference type="EMBL" id="JARBJD010000009">
    <property type="protein sequence ID" value="KAK2962743.1"/>
    <property type="molecule type" value="Genomic_DNA"/>
</dbReference>
<name>A0ABQ9YG54_9EUKA</name>
<feature type="compositionally biased region" description="Polar residues" evidence="1">
    <location>
        <begin position="755"/>
        <end position="774"/>
    </location>
</feature>
<feature type="compositionally biased region" description="Basic and acidic residues" evidence="1">
    <location>
        <begin position="387"/>
        <end position="405"/>
    </location>
</feature>
<feature type="region of interest" description="Disordered" evidence="1">
    <location>
        <begin position="47"/>
        <end position="119"/>
    </location>
</feature>
<dbReference type="Proteomes" id="UP001281761">
    <property type="component" value="Unassembled WGS sequence"/>
</dbReference>
<keyword evidence="3" id="KW-1185">Reference proteome</keyword>
<accession>A0ABQ9YG54</accession>
<gene>
    <name evidence="2" type="ORF">BLNAU_2176</name>
</gene>
<feature type="compositionally biased region" description="Low complexity" evidence="1">
    <location>
        <begin position="192"/>
        <end position="203"/>
    </location>
</feature>
<feature type="compositionally biased region" description="Polar residues" evidence="1">
    <location>
        <begin position="896"/>
        <end position="923"/>
    </location>
</feature>
<feature type="compositionally biased region" description="Basic and acidic residues" evidence="1">
    <location>
        <begin position="206"/>
        <end position="215"/>
    </location>
</feature>
<evidence type="ECO:0000313" key="2">
    <source>
        <dbReference type="EMBL" id="KAK2962743.1"/>
    </source>
</evidence>
<feature type="compositionally biased region" description="Basic and acidic residues" evidence="1">
    <location>
        <begin position="436"/>
        <end position="471"/>
    </location>
</feature>
<reference evidence="2 3" key="1">
    <citation type="journal article" date="2022" name="bioRxiv">
        <title>Genomics of Preaxostyla Flagellates Illuminates Evolutionary Transitions and the Path Towards Mitochondrial Loss.</title>
        <authorList>
            <person name="Novak L.V.F."/>
            <person name="Treitli S.C."/>
            <person name="Pyrih J."/>
            <person name="Halakuc P."/>
            <person name="Pipaliya S.V."/>
            <person name="Vacek V."/>
            <person name="Brzon O."/>
            <person name="Soukal P."/>
            <person name="Eme L."/>
            <person name="Dacks J.B."/>
            <person name="Karnkowska A."/>
            <person name="Elias M."/>
            <person name="Hampl V."/>
        </authorList>
    </citation>
    <scope>NUCLEOTIDE SEQUENCE [LARGE SCALE GENOMIC DNA]</scope>
    <source>
        <strain evidence="2">NAU3</strain>
        <tissue evidence="2">Gut</tissue>
    </source>
</reference>
<sequence length="971" mass="112307">MEDAFQLNKHVASNSPHVANRRTPNTEELRWSGMTSEAQEEIKLYQRLEGEKNTSPSPHRRRDRWNDHEVMLGIRKQREADLTRQKKEEERRLREIESKRQEIERLLREEEERKLEKEVKRAELLTPEVGVFEKYVNQSGQRRPKRRDDRDIPGPDQKSQNQPRPYATEELTRHSSKSATYDALSGQRNLGSSVQSPSVVTPQIELDIRDQRTSGKPEGSSQRNREEQHFLSRHNHDHNHEIDYSAKGSVERDSEDSANKGGKSSPNEKETTENRMKRAHDLLSSIHEERKGRKDYSPISPSQSRFSVDDKTQTTEPVQEMNQDLIEVDPHNDSIEMVEIQTDPEEQSWPKHEQDWRVRNRTHEELEDYPPQRPSLSQSERMGTESMNRHRTEQILRERRMRQQPDEPSAGDGKTRTTETRIEEKTDEVTDQTMDVLEKWRKKQREEKERKMKEEESIQITHQREQERREIEEEKWRQERKLQEAIIQQEKARRMEELRKQEESHKREPNRYSTLPVAEEPAHPVKENAVDFKTEEIREDRHAETRKSETAEDILANIRERVRKRMEDEKNQKRAEEEAKRAAEEKERRERDIHQREAERRKEEAELLALDEQIKEETRKQQAESNLPPTQTYPIHNSKSQRTSHSPVIPSSSNHPRTDSSTPAISSSPPPLSRQSQSKQPPTEDSSIGENLPDAQETLSPDSDEMIFSPTPSSISPSHDVSMMRSDPAPNLMLVPYTPVSVSNLTSPPRPPTTNQPSLSNLTESPSRPQCRMSTSGWIGMAGEGEEAIVNQLIGETIARFFFDATARAAEQEGTDPILNDRTQTRDWREEMRKRRERAPIGGTGSPPRESTIDSPKENIVSGSSSAQNSAEDRITARFTRTNLPTKVHSPVFPSAISSPSKYSPPQQTTQIRHNTSPSTQSIPFYASPPPTESAANPSSFSSHRETQQEDLLMERINRRIGALQKRLQNG</sequence>
<feature type="region of interest" description="Disordered" evidence="1">
    <location>
        <begin position="1"/>
        <end position="35"/>
    </location>
</feature>
<protein>
    <submittedName>
        <fullName evidence="2">Uncharacterized protein</fullName>
    </submittedName>
</protein>
<evidence type="ECO:0000256" key="1">
    <source>
        <dbReference type="SAM" id="MobiDB-lite"/>
    </source>
</evidence>
<feature type="compositionally biased region" description="Basic and acidic residues" evidence="1">
    <location>
        <begin position="612"/>
        <end position="622"/>
    </location>
</feature>
<feature type="compositionally biased region" description="Basic and acidic residues" evidence="1">
    <location>
        <begin position="238"/>
        <end position="258"/>
    </location>
</feature>
<comment type="caution">
    <text evidence="2">The sequence shown here is derived from an EMBL/GenBank/DDBJ whole genome shotgun (WGS) entry which is preliminary data.</text>
</comment>
<feature type="region of interest" description="Disordered" evidence="1">
    <location>
        <begin position="740"/>
        <end position="774"/>
    </location>
</feature>
<feature type="compositionally biased region" description="Low complexity" evidence="1">
    <location>
        <begin position="709"/>
        <end position="718"/>
    </location>
</feature>
<feature type="compositionally biased region" description="Polar residues" evidence="1">
    <location>
        <begin position="861"/>
        <end position="870"/>
    </location>
</feature>
<feature type="compositionally biased region" description="Basic and acidic residues" evidence="1">
    <location>
        <begin position="494"/>
        <end position="510"/>
    </location>
</feature>
<feature type="region of interest" description="Disordered" evidence="1">
    <location>
        <begin position="494"/>
        <end position="727"/>
    </location>
</feature>
<feature type="compositionally biased region" description="Basic and acidic residues" evidence="1">
    <location>
        <begin position="348"/>
        <end position="364"/>
    </location>
</feature>
<feature type="compositionally biased region" description="Basic and acidic residues" evidence="1">
    <location>
        <begin position="823"/>
        <end position="834"/>
    </location>
</feature>
<feature type="region of interest" description="Disordered" evidence="1">
    <location>
        <begin position="822"/>
        <end position="951"/>
    </location>
</feature>
<organism evidence="2 3">
    <name type="scientific">Blattamonas nauphoetae</name>
    <dbReference type="NCBI Taxonomy" id="2049346"/>
    <lineage>
        <taxon>Eukaryota</taxon>
        <taxon>Metamonada</taxon>
        <taxon>Preaxostyla</taxon>
        <taxon>Oxymonadida</taxon>
        <taxon>Blattamonas</taxon>
    </lineage>
</organism>